<protein>
    <submittedName>
        <fullName evidence="1">Uncharacterized protein</fullName>
    </submittedName>
</protein>
<keyword evidence="2" id="KW-1185">Reference proteome</keyword>
<dbReference type="EnsemblPlants" id="PGSC0003DMT400094167">
    <property type="protein sequence ID" value="PGSC0003DMT400094167"/>
    <property type="gene ID" value="PGSC0003DMG400043738"/>
</dbReference>
<accession>M1DTJ8</accession>
<dbReference type="PaxDb" id="4113-PGSC0003DMT400094167"/>
<reference evidence="1" key="2">
    <citation type="submission" date="2015-06" db="UniProtKB">
        <authorList>
            <consortium name="EnsemblPlants"/>
        </authorList>
    </citation>
    <scope>IDENTIFICATION</scope>
    <source>
        <strain evidence="1">DM1-3 516 R44</strain>
    </source>
</reference>
<dbReference type="Gramene" id="PGSC0003DMT400094167">
    <property type="protein sequence ID" value="PGSC0003DMT400094167"/>
    <property type="gene ID" value="PGSC0003DMG400043738"/>
</dbReference>
<name>M1DTJ8_SOLTU</name>
<dbReference type="AlphaFoldDB" id="M1DTJ8"/>
<evidence type="ECO:0000313" key="2">
    <source>
        <dbReference type="Proteomes" id="UP000011115"/>
    </source>
</evidence>
<organism evidence="1 2">
    <name type="scientific">Solanum tuberosum</name>
    <name type="common">Potato</name>
    <dbReference type="NCBI Taxonomy" id="4113"/>
    <lineage>
        <taxon>Eukaryota</taxon>
        <taxon>Viridiplantae</taxon>
        <taxon>Streptophyta</taxon>
        <taxon>Embryophyta</taxon>
        <taxon>Tracheophyta</taxon>
        <taxon>Spermatophyta</taxon>
        <taxon>Magnoliopsida</taxon>
        <taxon>eudicotyledons</taxon>
        <taxon>Gunneridae</taxon>
        <taxon>Pentapetalae</taxon>
        <taxon>asterids</taxon>
        <taxon>lamiids</taxon>
        <taxon>Solanales</taxon>
        <taxon>Solanaceae</taxon>
        <taxon>Solanoideae</taxon>
        <taxon>Solaneae</taxon>
        <taxon>Solanum</taxon>
    </lineage>
</organism>
<dbReference type="InParanoid" id="M1DTJ8"/>
<sequence length="101" mass="11590">MPNLCSKLMLKCLFATMKAKEQGKDTTGQKRANKLKILRKAILVITKTTRRAIEWLFSSPKVPACQPWGRTDLATEMGSRWIIELIRDSNLDRLKSQNLED</sequence>
<proteinExistence type="predicted"/>
<reference evidence="2" key="1">
    <citation type="journal article" date="2011" name="Nature">
        <title>Genome sequence and analysis of the tuber crop potato.</title>
        <authorList>
            <consortium name="The Potato Genome Sequencing Consortium"/>
        </authorList>
    </citation>
    <scope>NUCLEOTIDE SEQUENCE [LARGE SCALE GENOMIC DNA]</scope>
    <source>
        <strain evidence="2">cv. DM1-3 516 R44</strain>
    </source>
</reference>
<evidence type="ECO:0000313" key="1">
    <source>
        <dbReference type="EnsemblPlants" id="PGSC0003DMT400094167"/>
    </source>
</evidence>
<dbReference type="Proteomes" id="UP000011115">
    <property type="component" value="Unassembled WGS sequence"/>
</dbReference>
<dbReference type="HOGENOM" id="CLU_2296645_0_0_1"/>